<evidence type="ECO:0008006" key="3">
    <source>
        <dbReference type="Google" id="ProtNLM"/>
    </source>
</evidence>
<dbReference type="InterPro" id="IPR008551">
    <property type="entry name" value="TANGO2"/>
</dbReference>
<protein>
    <recommendedName>
        <fullName evidence="3">NRDE family protein</fullName>
    </recommendedName>
</protein>
<evidence type="ECO:0000313" key="2">
    <source>
        <dbReference type="Proteomes" id="UP000652231"/>
    </source>
</evidence>
<gene>
    <name evidence="1" type="ORF">GCM10011312_09640</name>
</gene>
<comment type="caution">
    <text evidence="1">The sequence shown here is derived from an EMBL/GenBank/DDBJ whole genome shotgun (WGS) entry which is preliminary data.</text>
</comment>
<evidence type="ECO:0000313" key="1">
    <source>
        <dbReference type="EMBL" id="GGD87700.1"/>
    </source>
</evidence>
<sequence length="233" mass="26751">MCTVTFIAKGNNDFILTSSRDELPGRATLAPKVYKEKGVMLVYPKDIIAGGTWICMGSNNRMINLLNGAFKPHKRNPPYRKSRGLVVKELLLSENLMEDIREYNFEGIEPFTIILVDWGAGLQLFNLVWDEKQLHFKKHSLKPHIWSSSPLYSPKMKQKRELWFDEFLNISNTDTASLLSFHKNAGNGKNEENLIMDRGFIKTVSITQIVKKGNNLKMFYEDLQTESSEYVAL</sequence>
<dbReference type="AlphaFoldDB" id="A0A8J2Y9B1"/>
<keyword evidence="2" id="KW-1185">Reference proteome</keyword>
<dbReference type="Pfam" id="PF05742">
    <property type="entry name" value="TANGO2"/>
    <property type="match status" value="1"/>
</dbReference>
<proteinExistence type="predicted"/>
<reference evidence="1" key="2">
    <citation type="submission" date="2020-09" db="EMBL/GenBank/DDBJ databases">
        <authorList>
            <person name="Sun Q."/>
            <person name="Zhou Y."/>
        </authorList>
    </citation>
    <scope>NUCLEOTIDE SEQUENCE</scope>
    <source>
        <strain evidence="1">CGMCC 1.12924</strain>
    </source>
</reference>
<dbReference type="Proteomes" id="UP000652231">
    <property type="component" value="Unassembled WGS sequence"/>
</dbReference>
<dbReference type="EMBL" id="BMGK01000003">
    <property type="protein sequence ID" value="GGD87700.1"/>
    <property type="molecule type" value="Genomic_DNA"/>
</dbReference>
<accession>A0A8J2Y9B1</accession>
<organism evidence="1 2">
    <name type="scientific">Planktosalinus lacus</name>
    <dbReference type="NCBI Taxonomy" id="1526573"/>
    <lineage>
        <taxon>Bacteria</taxon>
        <taxon>Pseudomonadati</taxon>
        <taxon>Bacteroidota</taxon>
        <taxon>Flavobacteriia</taxon>
        <taxon>Flavobacteriales</taxon>
        <taxon>Flavobacteriaceae</taxon>
        <taxon>Planktosalinus</taxon>
    </lineage>
</organism>
<dbReference type="RefSeq" id="WP_188440055.1">
    <property type="nucleotide sequence ID" value="NZ_BMGK01000003.1"/>
</dbReference>
<reference evidence="1" key="1">
    <citation type="journal article" date="2014" name="Int. J. Syst. Evol. Microbiol.">
        <title>Complete genome sequence of Corynebacterium casei LMG S-19264T (=DSM 44701T), isolated from a smear-ripened cheese.</title>
        <authorList>
            <consortium name="US DOE Joint Genome Institute (JGI-PGF)"/>
            <person name="Walter F."/>
            <person name="Albersmeier A."/>
            <person name="Kalinowski J."/>
            <person name="Ruckert C."/>
        </authorList>
    </citation>
    <scope>NUCLEOTIDE SEQUENCE</scope>
    <source>
        <strain evidence="1">CGMCC 1.12924</strain>
    </source>
</reference>
<name>A0A8J2Y9B1_9FLAO</name>